<proteinExistence type="inferred from homology"/>
<keyword evidence="7" id="KW-0808">Transferase</keyword>
<evidence type="ECO:0000313" key="8">
    <source>
        <dbReference type="Proteomes" id="UP000886785"/>
    </source>
</evidence>
<dbReference type="PROSITE" id="PS50949">
    <property type="entry name" value="HTH_GNTR"/>
    <property type="match status" value="1"/>
</dbReference>
<evidence type="ECO:0000313" key="7">
    <source>
        <dbReference type="EMBL" id="HIR57058.1"/>
    </source>
</evidence>
<feature type="domain" description="HTH gntR-type" evidence="6">
    <location>
        <begin position="14"/>
        <end position="82"/>
    </location>
</feature>
<comment type="caution">
    <text evidence="7">The sequence shown here is derived from an EMBL/GenBank/DDBJ whole genome shotgun (WGS) entry which is preliminary data.</text>
</comment>
<dbReference type="Pfam" id="PF00392">
    <property type="entry name" value="GntR"/>
    <property type="match status" value="1"/>
</dbReference>
<dbReference type="GO" id="GO:0003700">
    <property type="term" value="F:DNA-binding transcription factor activity"/>
    <property type="evidence" value="ECO:0007669"/>
    <property type="project" value="InterPro"/>
</dbReference>
<name>A0A9D1DQF7_9FIRM</name>
<dbReference type="PANTHER" id="PTHR46577">
    <property type="entry name" value="HTH-TYPE TRANSCRIPTIONAL REGULATORY PROTEIN GABR"/>
    <property type="match status" value="1"/>
</dbReference>
<keyword evidence="3" id="KW-0805">Transcription regulation</keyword>
<dbReference type="InterPro" id="IPR000524">
    <property type="entry name" value="Tscrpt_reg_HTH_GntR"/>
</dbReference>
<dbReference type="Gene3D" id="1.10.10.10">
    <property type="entry name" value="Winged helix-like DNA-binding domain superfamily/Winged helix DNA-binding domain"/>
    <property type="match status" value="1"/>
</dbReference>
<evidence type="ECO:0000256" key="5">
    <source>
        <dbReference type="ARBA" id="ARBA00023163"/>
    </source>
</evidence>
<dbReference type="PANTHER" id="PTHR46577:SF1">
    <property type="entry name" value="HTH-TYPE TRANSCRIPTIONAL REGULATORY PROTEIN GABR"/>
    <property type="match status" value="1"/>
</dbReference>
<evidence type="ECO:0000259" key="6">
    <source>
        <dbReference type="PROSITE" id="PS50949"/>
    </source>
</evidence>
<evidence type="ECO:0000256" key="4">
    <source>
        <dbReference type="ARBA" id="ARBA00023125"/>
    </source>
</evidence>
<keyword evidence="7" id="KW-0032">Aminotransferase</keyword>
<dbReference type="Proteomes" id="UP000886785">
    <property type="component" value="Unassembled WGS sequence"/>
</dbReference>
<dbReference type="AlphaFoldDB" id="A0A9D1DQF7"/>
<evidence type="ECO:0000256" key="1">
    <source>
        <dbReference type="ARBA" id="ARBA00005384"/>
    </source>
</evidence>
<dbReference type="EMBL" id="DVHF01000060">
    <property type="protein sequence ID" value="HIR57058.1"/>
    <property type="molecule type" value="Genomic_DNA"/>
</dbReference>
<dbReference type="InterPro" id="IPR036388">
    <property type="entry name" value="WH-like_DNA-bd_sf"/>
</dbReference>
<dbReference type="CDD" id="cd07377">
    <property type="entry name" value="WHTH_GntR"/>
    <property type="match status" value="1"/>
</dbReference>
<keyword evidence="2" id="KW-0663">Pyridoxal phosphate</keyword>
<evidence type="ECO:0000256" key="3">
    <source>
        <dbReference type="ARBA" id="ARBA00023015"/>
    </source>
</evidence>
<dbReference type="SUPFAM" id="SSF53383">
    <property type="entry name" value="PLP-dependent transferases"/>
    <property type="match status" value="1"/>
</dbReference>
<dbReference type="InterPro" id="IPR015424">
    <property type="entry name" value="PyrdxlP-dep_Trfase"/>
</dbReference>
<protein>
    <submittedName>
        <fullName evidence="7">PLP-dependent aminotransferase family protein</fullName>
    </submittedName>
</protein>
<dbReference type="GO" id="GO:0030170">
    <property type="term" value="F:pyridoxal phosphate binding"/>
    <property type="evidence" value="ECO:0007669"/>
    <property type="project" value="InterPro"/>
</dbReference>
<dbReference type="GO" id="GO:0003677">
    <property type="term" value="F:DNA binding"/>
    <property type="evidence" value="ECO:0007669"/>
    <property type="project" value="UniProtKB-KW"/>
</dbReference>
<accession>A0A9D1DQF7</accession>
<dbReference type="Pfam" id="PF00155">
    <property type="entry name" value="Aminotran_1_2"/>
    <property type="match status" value="1"/>
</dbReference>
<gene>
    <name evidence="7" type="ORF">IAA54_05260</name>
</gene>
<comment type="similarity">
    <text evidence="1">In the C-terminal section; belongs to the class-I pyridoxal-phosphate-dependent aminotransferase family.</text>
</comment>
<keyword evidence="4" id="KW-0238">DNA-binding</keyword>
<evidence type="ECO:0000256" key="2">
    <source>
        <dbReference type="ARBA" id="ARBA00022898"/>
    </source>
</evidence>
<dbReference type="CDD" id="cd00609">
    <property type="entry name" value="AAT_like"/>
    <property type="match status" value="1"/>
</dbReference>
<dbReference type="InterPro" id="IPR015421">
    <property type="entry name" value="PyrdxlP-dep_Trfase_major"/>
</dbReference>
<reference evidence="7" key="1">
    <citation type="submission" date="2020-10" db="EMBL/GenBank/DDBJ databases">
        <authorList>
            <person name="Gilroy R."/>
        </authorList>
    </citation>
    <scope>NUCLEOTIDE SEQUENCE</scope>
    <source>
        <strain evidence="7">ChiSjej1B19-7085</strain>
    </source>
</reference>
<sequence length="470" mass="52053">MDSFTFTLQPHGGKPMYEQIYEYIAGEMWAGRLRAGEKLPSRRSLAAHLRVSQNTVDTAYGMLAAEGYVRAVPKSGFYACALERLSVQPAGAEPEPAQDAPASPPGRDRFLYDFRTDTVDTSIFPYTTWAKLSREVIAGGDSLLNRGDPQGDPPLRRAIAKYLHEFRGVNCSADQIVVGAGLEYLIGLTAQLLRGMGKIALENPGYERTRRIIRNCGGDTVCLPLDRAGLRADSLPGDGVCAAYITPSHQFPTGVVMPIGRRMELLAWACRAPGRYIIEDDYDSEFRYAGRPIPALQGLDQHGRVIYLSTFSKCIAPSIRVAYLVLPQDLLIQYRRVFGAYSSTVSRFEQQTLARFLSEGHFGRHLNRTRLLYRRQRSQLIQSLTGIGLPFEILGGNAGVHFAMRVKNGMTEHELVQRAADCGVRVYGLSEYCMVPVEDLPRSTVVLGYAGFSAADFQRAAALLKQAWMP</sequence>
<organism evidence="7 8">
    <name type="scientific">Candidatus Gallacutalibacter pullicola</name>
    <dbReference type="NCBI Taxonomy" id="2840830"/>
    <lineage>
        <taxon>Bacteria</taxon>
        <taxon>Bacillati</taxon>
        <taxon>Bacillota</taxon>
        <taxon>Clostridia</taxon>
        <taxon>Eubacteriales</taxon>
        <taxon>Candidatus Gallacutalibacter</taxon>
    </lineage>
</organism>
<dbReference type="SMART" id="SM00345">
    <property type="entry name" value="HTH_GNTR"/>
    <property type="match status" value="1"/>
</dbReference>
<dbReference type="InterPro" id="IPR051446">
    <property type="entry name" value="HTH_trans_reg/aminotransferase"/>
</dbReference>
<dbReference type="Gene3D" id="3.40.640.10">
    <property type="entry name" value="Type I PLP-dependent aspartate aminotransferase-like (Major domain)"/>
    <property type="match status" value="1"/>
</dbReference>
<dbReference type="GO" id="GO:0008483">
    <property type="term" value="F:transaminase activity"/>
    <property type="evidence" value="ECO:0007669"/>
    <property type="project" value="UniProtKB-KW"/>
</dbReference>
<dbReference type="SUPFAM" id="SSF46785">
    <property type="entry name" value="Winged helix' DNA-binding domain"/>
    <property type="match status" value="1"/>
</dbReference>
<dbReference type="InterPro" id="IPR004839">
    <property type="entry name" value="Aminotransferase_I/II_large"/>
</dbReference>
<reference evidence="7" key="2">
    <citation type="journal article" date="2021" name="PeerJ">
        <title>Extensive microbial diversity within the chicken gut microbiome revealed by metagenomics and culture.</title>
        <authorList>
            <person name="Gilroy R."/>
            <person name="Ravi A."/>
            <person name="Getino M."/>
            <person name="Pursley I."/>
            <person name="Horton D.L."/>
            <person name="Alikhan N.F."/>
            <person name="Baker D."/>
            <person name="Gharbi K."/>
            <person name="Hall N."/>
            <person name="Watson M."/>
            <person name="Adriaenssens E.M."/>
            <person name="Foster-Nyarko E."/>
            <person name="Jarju S."/>
            <person name="Secka A."/>
            <person name="Antonio M."/>
            <person name="Oren A."/>
            <person name="Chaudhuri R.R."/>
            <person name="La Ragione R."/>
            <person name="Hildebrand F."/>
            <person name="Pallen M.J."/>
        </authorList>
    </citation>
    <scope>NUCLEOTIDE SEQUENCE</scope>
    <source>
        <strain evidence="7">ChiSjej1B19-7085</strain>
    </source>
</reference>
<dbReference type="InterPro" id="IPR036390">
    <property type="entry name" value="WH_DNA-bd_sf"/>
</dbReference>
<keyword evidence="5" id="KW-0804">Transcription</keyword>